<dbReference type="Pfam" id="PF12670">
    <property type="entry name" value="DUF3792"/>
    <property type="match status" value="1"/>
</dbReference>
<evidence type="ECO:0000313" key="3">
    <source>
        <dbReference type="Proteomes" id="UP001596047"/>
    </source>
</evidence>
<keyword evidence="1" id="KW-1133">Transmembrane helix</keyword>
<dbReference type="RefSeq" id="WP_379188669.1">
    <property type="nucleotide sequence ID" value="NZ_JBHSOW010000045.1"/>
</dbReference>
<feature type="transmembrane region" description="Helical" evidence="1">
    <location>
        <begin position="58"/>
        <end position="76"/>
    </location>
</feature>
<dbReference type="EMBL" id="JBHSOW010000045">
    <property type="protein sequence ID" value="MFC5650116.1"/>
    <property type="molecule type" value="Genomic_DNA"/>
</dbReference>
<reference evidence="3" key="1">
    <citation type="journal article" date="2019" name="Int. J. Syst. Evol. Microbiol.">
        <title>The Global Catalogue of Microorganisms (GCM) 10K type strain sequencing project: providing services to taxonomists for standard genome sequencing and annotation.</title>
        <authorList>
            <consortium name="The Broad Institute Genomics Platform"/>
            <consortium name="The Broad Institute Genome Sequencing Center for Infectious Disease"/>
            <person name="Wu L."/>
            <person name="Ma J."/>
        </authorList>
    </citation>
    <scope>NUCLEOTIDE SEQUENCE [LARGE SCALE GENOMIC DNA]</scope>
    <source>
        <strain evidence="3">CGMCC 1.3240</strain>
    </source>
</reference>
<dbReference type="InterPro" id="IPR023804">
    <property type="entry name" value="DUF3792_TM"/>
</dbReference>
<gene>
    <name evidence="2" type="ORF">ACFPYJ_13480</name>
</gene>
<comment type="caution">
    <text evidence="2">The sequence shown here is derived from an EMBL/GenBank/DDBJ whole genome shotgun (WGS) entry which is preliminary data.</text>
</comment>
<name>A0ABW0W134_9BACL</name>
<feature type="transmembrane region" description="Helical" evidence="1">
    <location>
        <begin position="117"/>
        <end position="135"/>
    </location>
</feature>
<feature type="transmembrane region" description="Helical" evidence="1">
    <location>
        <begin position="83"/>
        <end position="105"/>
    </location>
</feature>
<accession>A0ABW0W134</accession>
<organism evidence="2 3">
    <name type="scientific">Paenibacillus solisilvae</name>
    <dbReference type="NCBI Taxonomy" id="2486751"/>
    <lineage>
        <taxon>Bacteria</taxon>
        <taxon>Bacillati</taxon>
        <taxon>Bacillota</taxon>
        <taxon>Bacilli</taxon>
        <taxon>Bacillales</taxon>
        <taxon>Paenibacillaceae</taxon>
        <taxon>Paenibacillus</taxon>
    </lineage>
</organism>
<keyword evidence="1" id="KW-0472">Membrane</keyword>
<keyword evidence="1" id="KW-0812">Transmembrane</keyword>
<evidence type="ECO:0000256" key="1">
    <source>
        <dbReference type="SAM" id="Phobius"/>
    </source>
</evidence>
<keyword evidence="3" id="KW-1185">Reference proteome</keyword>
<dbReference type="NCBIfam" id="TIGR04086">
    <property type="entry name" value="TIGR04086_membr"/>
    <property type="match status" value="1"/>
</dbReference>
<sequence length="138" mass="14451">MKPINSAHSTSKNTSSKVQITSPMFSGILYAAIWLAVGALLLSALLRFGSMQENQLPLYSLLVHGLSALAGGFIAGKRSGSRGWYYGGMLGVLYGLLVLLISFLASNIGISGRTMAMIGESFLCGAFGGMIGVNAKRS</sequence>
<dbReference type="Proteomes" id="UP001596047">
    <property type="component" value="Unassembled WGS sequence"/>
</dbReference>
<protein>
    <submittedName>
        <fullName evidence="2">TIGR04086 family membrane protein</fullName>
    </submittedName>
</protein>
<proteinExistence type="predicted"/>
<evidence type="ECO:0000313" key="2">
    <source>
        <dbReference type="EMBL" id="MFC5650116.1"/>
    </source>
</evidence>
<feature type="transmembrane region" description="Helical" evidence="1">
    <location>
        <begin position="27"/>
        <end position="46"/>
    </location>
</feature>